<dbReference type="GO" id="GO:0006952">
    <property type="term" value="P:defense response"/>
    <property type="evidence" value="ECO:0007669"/>
    <property type="project" value="UniProtKB-KW"/>
</dbReference>
<evidence type="ECO:0000256" key="1">
    <source>
        <dbReference type="ARBA" id="ARBA00001954"/>
    </source>
</evidence>
<name>A0AAV1AQW1_VICFA</name>
<keyword evidence="10 12" id="KW-0408">Iron</keyword>
<dbReference type="GO" id="GO:0046872">
    <property type="term" value="F:metal ion binding"/>
    <property type="evidence" value="ECO:0007669"/>
    <property type="project" value="UniProtKB-KW"/>
</dbReference>
<evidence type="ECO:0000256" key="11">
    <source>
        <dbReference type="ARBA" id="ARBA00052139"/>
    </source>
</evidence>
<dbReference type="GO" id="GO:2000022">
    <property type="term" value="P:regulation of jasmonic acid mediated signaling pathway"/>
    <property type="evidence" value="ECO:0007669"/>
    <property type="project" value="UniProtKB-ARBA"/>
</dbReference>
<dbReference type="SUPFAM" id="SSF51197">
    <property type="entry name" value="Clavaminate synthase-like"/>
    <property type="match status" value="1"/>
</dbReference>
<dbReference type="InterPro" id="IPR027443">
    <property type="entry name" value="IPNS-like_sf"/>
</dbReference>
<dbReference type="PRINTS" id="PR00682">
    <property type="entry name" value="IPNSYNTHASE"/>
</dbReference>
<comment type="catalytic activity">
    <reaction evidence="11">
        <text>jasmonate + 2-oxoglutarate + O2 = (1R,2R)-12-hydroxyjasmonate + succinate + CO2</text>
        <dbReference type="Rhea" id="RHEA:67144"/>
        <dbReference type="ChEBI" id="CHEBI:15379"/>
        <dbReference type="ChEBI" id="CHEBI:16526"/>
        <dbReference type="ChEBI" id="CHEBI:16810"/>
        <dbReference type="ChEBI" id="CHEBI:30031"/>
        <dbReference type="ChEBI" id="CHEBI:58431"/>
        <dbReference type="ChEBI" id="CHEBI:132022"/>
    </reaction>
    <physiologicalReaction direction="left-to-right" evidence="11">
        <dbReference type="Rhea" id="RHEA:67145"/>
    </physiologicalReaction>
</comment>
<evidence type="ECO:0000313" key="14">
    <source>
        <dbReference type="EMBL" id="CAI8612839.1"/>
    </source>
</evidence>
<organism evidence="14 15">
    <name type="scientific">Vicia faba</name>
    <name type="common">Broad bean</name>
    <name type="synonym">Faba vulgaris</name>
    <dbReference type="NCBI Taxonomy" id="3906"/>
    <lineage>
        <taxon>Eukaryota</taxon>
        <taxon>Viridiplantae</taxon>
        <taxon>Streptophyta</taxon>
        <taxon>Embryophyta</taxon>
        <taxon>Tracheophyta</taxon>
        <taxon>Spermatophyta</taxon>
        <taxon>Magnoliopsida</taxon>
        <taxon>eudicotyledons</taxon>
        <taxon>Gunneridae</taxon>
        <taxon>Pentapetalae</taxon>
        <taxon>rosids</taxon>
        <taxon>fabids</taxon>
        <taxon>Fabales</taxon>
        <taxon>Fabaceae</taxon>
        <taxon>Papilionoideae</taxon>
        <taxon>50 kb inversion clade</taxon>
        <taxon>NPAAA clade</taxon>
        <taxon>Hologalegina</taxon>
        <taxon>IRL clade</taxon>
        <taxon>Fabeae</taxon>
        <taxon>Vicia</taxon>
    </lineage>
</organism>
<dbReference type="InterPro" id="IPR050295">
    <property type="entry name" value="Plant_2OG-oxidoreductases"/>
</dbReference>
<protein>
    <recommendedName>
        <fullName evidence="13">Fe2OG dioxygenase domain-containing protein</fullName>
    </recommendedName>
</protein>
<feature type="domain" description="Fe2OG dioxygenase" evidence="13">
    <location>
        <begin position="212"/>
        <end position="313"/>
    </location>
</feature>
<dbReference type="InterPro" id="IPR044861">
    <property type="entry name" value="IPNS-like_FE2OG_OXY"/>
</dbReference>
<keyword evidence="7" id="KW-0847">Vitamin C</keyword>
<dbReference type="FunFam" id="2.60.120.330:FF:000008">
    <property type="entry name" value="Jasmonate-regulated gene 21"/>
    <property type="match status" value="1"/>
</dbReference>
<keyword evidence="8" id="KW-0223">Dioxygenase</keyword>
<dbReference type="EMBL" id="OX451740">
    <property type="protein sequence ID" value="CAI8612839.1"/>
    <property type="molecule type" value="Genomic_DNA"/>
</dbReference>
<dbReference type="Pfam" id="PF14226">
    <property type="entry name" value="DIOX_N"/>
    <property type="match status" value="1"/>
</dbReference>
<keyword evidence="5" id="KW-1184">Jasmonic acid signaling pathway</keyword>
<evidence type="ECO:0000256" key="10">
    <source>
        <dbReference type="ARBA" id="ARBA00023004"/>
    </source>
</evidence>
<evidence type="ECO:0000256" key="4">
    <source>
        <dbReference type="ARBA" id="ARBA00022723"/>
    </source>
</evidence>
<dbReference type="AlphaFoldDB" id="A0AAV1AQW1"/>
<comment type="similarity">
    <text evidence="3 12">Belongs to the iron/ascorbate-dependent oxidoreductase family.</text>
</comment>
<proteinExistence type="inferred from homology"/>
<dbReference type="PANTHER" id="PTHR47991">
    <property type="entry name" value="OXOGLUTARATE/IRON-DEPENDENT DIOXYGENASE"/>
    <property type="match status" value="1"/>
</dbReference>
<keyword evidence="6" id="KW-0611">Plant defense</keyword>
<dbReference type="Gene3D" id="2.60.120.330">
    <property type="entry name" value="B-lactam Antibiotic, Isopenicillin N Synthase, Chain"/>
    <property type="match status" value="1"/>
</dbReference>
<dbReference type="InterPro" id="IPR026992">
    <property type="entry name" value="DIOX_N"/>
</dbReference>
<accession>A0AAV1AQW1</accession>
<evidence type="ECO:0000256" key="8">
    <source>
        <dbReference type="ARBA" id="ARBA00022964"/>
    </source>
</evidence>
<reference evidence="14 15" key="1">
    <citation type="submission" date="2023-01" db="EMBL/GenBank/DDBJ databases">
        <authorList>
            <person name="Kreplak J."/>
        </authorList>
    </citation>
    <scope>NUCLEOTIDE SEQUENCE [LARGE SCALE GENOMIC DNA]</scope>
</reference>
<dbReference type="GO" id="GO:1900150">
    <property type="term" value="P:regulation of defense response to fungus"/>
    <property type="evidence" value="ECO:0007669"/>
    <property type="project" value="UniProtKB-ARBA"/>
</dbReference>
<dbReference type="GO" id="GO:0051213">
    <property type="term" value="F:dioxygenase activity"/>
    <property type="evidence" value="ECO:0007669"/>
    <property type="project" value="UniProtKB-KW"/>
</dbReference>
<evidence type="ECO:0000256" key="2">
    <source>
        <dbReference type="ARBA" id="ARBA00001961"/>
    </source>
</evidence>
<sequence length="364" mass="41264">MLTCAQTWPEPIVRVQSLAESGLNSIPSCYIKPTSQRPSKTTLTSRIDRIDINIPLIDLEHVFSEDQVLRETVLKNVSEACREWGFFQVVNHGIDHELMKSAKEVWREFFNLPLEVKEEFANSPSTYEGYGSRLGVKKGAILDWSDYFFLHYMPPSLRNQAKWPALPSSLRKVINEYSEEVVKLGGRILELMSTNLGLKEDFLMNAFGGENELGACLRVNFYPKCPQPDLTLGLSSHSDPGGMTILLPDDFVSGLQVRKENDWITVKPVPNAFIINIGDQIQVMSNAIYKSVEHRVIVNPIQDRVSLAMFYNPKSDLLIQPAKELVTEEKPALYPPMTYDEYRLYIRMKGPCGKAQVESLASEM</sequence>
<dbReference type="PROSITE" id="PS51471">
    <property type="entry name" value="FE2OG_OXY"/>
    <property type="match status" value="1"/>
</dbReference>
<evidence type="ECO:0000256" key="5">
    <source>
        <dbReference type="ARBA" id="ARBA00022819"/>
    </source>
</evidence>
<evidence type="ECO:0000256" key="9">
    <source>
        <dbReference type="ARBA" id="ARBA00023002"/>
    </source>
</evidence>
<evidence type="ECO:0000256" key="12">
    <source>
        <dbReference type="RuleBase" id="RU003682"/>
    </source>
</evidence>
<dbReference type="GO" id="GO:0120091">
    <property type="term" value="F:jasmonic acid hydrolase"/>
    <property type="evidence" value="ECO:0007669"/>
    <property type="project" value="UniProtKB-ARBA"/>
</dbReference>
<evidence type="ECO:0000313" key="15">
    <source>
        <dbReference type="Proteomes" id="UP001157006"/>
    </source>
</evidence>
<evidence type="ECO:0000256" key="6">
    <source>
        <dbReference type="ARBA" id="ARBA00022821"/>
    </source>
</evidence>
<evidence type="ECO:0000256" key="3">
    <source>
        <dbReference type="ARBA" id="ARBA00008056"/>
    </source>
</evidence>
<evidence type="ECO:0000256" key="7">
    <source>
        <dbReference type="ARBA" id="ARBA00022896"/>
    </source>
</evidence>
<dbReference type="Proteomes" id="UP001157006">
    <property type="component" value="Chromosome 5"/>
</dbReference>
<dbReference type="GO" id="GO:0031418">
    <property type="term" value="F:L-ascorbic acid binding"/>
    <property type="evidence" value="ECO:0007669"/>
    <property type="project" value="UniProtKB-KW"/>
</dbReference>
<keyword evidence="4 12" id="KW-0479">Metal-binding</keyword>
<dbReference type="InterPro" id="IPR005123">
    <property type="entry name" value="Oxoglu/Fe-dep_dioxygenase_dom"/>
</dbReference>
<keyword evidence="15" id="KW-1185">Reference proteome</keyword>
<evidence type="ECO:0000259" key="13">
    <source>
        <dbReference type="PROSITE" id="PS51471"/>
    </source>
</evidence>
<dbReference type="GO" id="GO:1900366">
    <property type="term" value="P:negative regulation of defense response to insect"/>
    <property type="evidence" value="ECO:0007669"/>
    <property type="project" value="UniProtKB-ARBA"/>
</dbReference>
<comment type="cofactor">
    <cofactor evidence="1">
        <name>Fe(2+)</name>
        <dbReference type="ChEBI" id="CHEBI:29033"/>
    </cofactor>
</comment>
<dbReference type="Pfam" id="PF03171">
    <property type="entry name" value="2OG-FeII_Oxy"/>
    <property type="match status" value="1"/>
</dbReference>
<gene>
    <name evidence="14" type="ORF">VFH_V053440</name>
</gene>
<keyword evidence="9 12" id="KW-0560">Oxidoreductase</keyword>
<comment type="cofactor">
    <cofactor evidence="2">
        <name>L-ascorbate</name>
        <dbReference type="ChEBI" id="CHEBI:38290"/>
    </cofactor>
</comment>